<keyword evidence="1" id="KW-1133">Transmembrane helix</keyword>
<dbReference type="RefSeq" id="WP_002706851.1">
    <property type="nucleotide sequence ID" value="NZ_JH651384.1"/>
</dbReference>
<evidence type="ECO:0000256" key="1">
    <source>
        <dbReference type="SAM" id="Phobius"/>
    </source>
</evidence>
<dbReference type="Proteomes" id="UP000005317">
    <property type="component" value="Unassembled WGS sequence"/>
</dbReference>
<keyword evidence="1" id="KW-0812">Transmembrane</keyword>
<dbReference type="OrthoDB" id="5624303at2"/>
<accession>A0A656H8Z4</accession>
<name>A0A656H8Z4_THINJ</name>
<evidence type="ECO:0000313" key="2">
    <source>
        <dbReference type="EMBL" id="EIJ32888.1"/>
    </source>
</evidence>
<dbReference type="EMBL" id="JH651384">
    <property type="protein sequence ID" value="EIJ32888.1"/>
    <property type="molecule type" value="Genomic_DNA"/>
</dbReference>
<sequence>MKKTYTIQTVTHTVISPGKGSIIWELLDAADDRQRKINGITTLDKDGVIEVARSIYTRESPLVEELLLHNEGDTFTIDFTEFNKAQGYINREIYANMKKCERMACLAQRVGQVLAVAAAVAVLWLGWTLFASVNEFAQQQPLTHHVP</sequence>
<keyword evidence="3" id="KW-1185">Reference proteome</keyword>
<proteinExistence type="predicted"/>
<organism evidence="2 3">
    <name type="scientific">Thiothrix nivea (strain ATCC 35100 / DSM 5205 / JP2)</name>
    <dbReference type="NCBI Taxonomy" id="870187"/>
    <lineage>
        <taxon>Bacteria</taxon>
        <taxon>Pseudomonadati</taxon>
        <taxon>Pseudomonadota</taxon>
        <taxon>Gammaproteobacteria</taxon>
        <taxon>Thiotrichales</taxon>
        <taxon>Thiotrichaceae</taxon>
        <taxon>Thiothrix</taxon>
    </lineage>
</organism>
<dbReference type="AlphaFoldDB" id="A0A656H8Z4"/>
<protein>
    <submittedName>
        <fullName evidence="2">Uncharacterized protein</fullName>
    </submittedName>
</protein>
<feature type="transmembrane region" description="Helical" evidence="1">
    <location>
        <begin position="106"/>
        <end position="127"/>
    </location>
</feature>
<keyword evidence="1" id="KW-0472">Membrane</keyword>
<reference evidence="3" key="1">
    <citation type="journal article" date="2011" name="Stand. Genomic Sci.">
        <title>Genome sequence of the filamentous, gliding Thiothrix nivea neotype strain (JP2(T)).</title>
        <authorList>
            <person name="Lapidus A."/>
            <person name="Nolan M."/>
            <person name="Lucas S."/>
            <person name="Glavina Del Rio T."/>
            <person name="Tice H."/>
            <person name="Cheng J.F."/>
            <person name="Tapia R."/>
            <person name="Han C."/>
            <person name="Goodwin L."/>
            <person name="Pitluck S."/>
            <person name="Liolios K."/>
            <person name="Pagani I."/>
            <person name="Ivanova N."/>
            <person name="Huntemann M."/>
            <person name="Mavromatis K."/>
            <person name="Mikhailova N."/>
            <person name="Pati A."/>
            <person name="Chen A."/>
            <person name="Palaniappan K."/>
            <person name="Land M."/>
            <person name="Brambilla E.M."/>
            <person name="Rohde M."/>
            <person name="Abt B."/>
            <person name="Verbarg S."/>
            <person name="Goker M."/>
            <person name="Bristow J."/>
            <person name="Eisen J.A."/>
            <person name="Markowitz V."/>
            <person name="Hugenholtz P."/>
            <person name="Kyrpides N.C."/>
            <person name="Klenk H.P."/>
            <person name="Woyke T."/>
        </authorList>
    </citation>
    <scope>NUCLEOTIDE SEQUENCE [LARGE SCALE GENOMIC DNA]</scope>
    <source>
        <strain evidence="3">ATCC 35100 / DSM 5205 / JP2</strain>
    </source>
</reference>
<evidence type="ECO:0000313" key="3">
    <source>
        <dbReference type="Proteomes" id="UP000005317"/>
    </source>
</evidence>
<gene>
    <name evidence="2" type="ORF">Thini_0226</name>
</gene>